<dbReference type="AlphaFoldDB" id="A3IYY1"/>
<dbReference type="Proteomes" id="UP000003781">
    <property type="component" value="Unassembled WGS sequence"/>
</dbReference>
<dbReference type="EMBL" id="AAXW01000090">
    <property type="protein sequence ID" value="EAZ88321.1"/>
    <property type="molecule type" value="Genomic_DNA"/>
</dbReference>
<evidence type="ECO:0000256" key="1">
    <source>
        <dbReference type="SAM" id="MobiDB-lite"/>
    </source>
</evidence>
<feature type="region of interest" description="Disordered" evidence="1">
    <location>
        <begin position="284"/>
        <end position="315"/>
    </location>
</feature>
<reference evidence="2 3" key="1">
    <citation type="submission" date="2007-03" db="EMBL/GenBank/DDBJ databases">
        <authorList>
            <person name="Stal L."/>
            <person name="Ferriera S."/>
            <person name="Johnson J."/>
            <person name="Kravitz S."/>
            <person name="Beeson K."/>
            <person name="Sutton G."/>
            <person name="Rogers Y.-H."/>
            <person name="Friedman R."/>
            <person name="Frazier M."/>
            <person name="Venter J.C."/>
        </authorList>
    </citation>
    <scope>NUCLEOTIDE SEQUENCE [LARGE SCALE GENOMIC DNA]</scope>
    <source>
        <strain evidence="2 3">CCY0110</strain>
    </source>
</reference>
<protein>
    <submittedName>
        <fullName evidence="2">Uncharacterized protein</fullName>
    </submittedName>
</protein>
<gene>
    <name evidence="2" type="ORF">CY0110_14845</name>
</gene>
<keyword evidence="3" id="KW-1185">Reference proteome</keyword>
<comment type="caution">
    <text evidence="2">The sequence shown here is derived from an EMBL/GenBank/DDBJ whole genome shotgun (WGS) entry which is preliminary data.</text>
</comment>
<sequence>MTKTKSNTYAFEAENFPFLTLVENLNQTWNTLGLKDLQQVEQEGLLKLITDSGMTENSNFDPNSVLLVKASGGVPTGVYGPCVFRDGNMIILRVGDNVAPVTQNSDRLIVGDLRGKISVKAAKDAKGEEYPTAEVNFINTDKEVFKVRISLDYNNDELSVGELDAAIINEEPIINYLGQVPGQVIKMNELGVGEFVVKAISSTRTQYGESFKLHLGDGRVVWARGNSELLLRAGHQMKPDTPLTLIITEIEEFSPGKFSVTNALRERLPKLPGNTNPVVKTLEAQVSSSVQDNNHEESEAESDAESDEQIERMPF</sequence>
<accession>A3IYY1</accession>
<dbReference type="RefSeq" id="WP_008278597.1">
    <property type="nucleotide sequence ID" value="NZ_AAXW01000090.1"/>
</dbReference>
<evidence type="ECO:0000313" key="3">
    <source>
        <dbReference type="Proteomes" id="UP000003781"/>
    </source>
</evidence>
<name>A3IYY1_9CHRO</name>
<proteinExistence type="predicted"/>
<feature type="compositionally biased region" description="Acidic residues" evidence="1">
    <location>
        <begin position="298"/>
        <end position="308"/>
    </location>
</feature>
<evidence type="ECO:0000313" key="2">
    <source>
        <dbReference type="EMBL" id="EAZ88321.1"/>
    </source>
</evidence>
<organism evidence="2 3">
    <name type="scientific">Crocosphaera chwakensis CCY0110</name>
    <dbReference type="NCBI Taxonomy" id="391612"/>
    <lineage>
        <taxon>Bacteria</taxon>
        <taxon>Bacillati</taxon>
        <taxon>Cyanobacteriota</taxon>
        <taxon>Cyanophyceae</taxon>
        <taxon>Oscillatoriophycideae</taxon>
        <taxon>Chroococcales</taxon>
        <taxon>Aphanothecaceae</taxon>
        <taxon>Crocosphaera</taxon>
        <taxon>Crocosphaera chwakensis</taxon>
    </lineage>
</organism>